<accession>A0A290XF97</accession>
<evidence type="ECO:0000313" key="6">
    <source>
        <dbReference type="Proteomes" id="UP000218968"/>
    </source>
</evidence>
<dbReference type="InterPro" id="IPR031107">
    <property type="entry name" value="Small_HSP"/>
</dbReference>
<dbReference type="InterPro" id="IPR008978">
    <property type="entry name" value="HSP20-like_chaperone"/>
</dbReference>
<dbReference type="Pfam" id="PF00011">
    <property type="entry name" value="HSP20"/>
    <property type="match status" value="1"/>
</dbReference>
<dbReference type="InterPro" id="IPR002068">
    <property type="entry name" value="A-crystallin/Hsp20_dom"/>
</dbReference>
<comment type="similarity">
    <text evidence="1 2">Belongs to the small heat shock protein (HSP20) family.</text>
</comment>
<dbReference type="OrthoDB" id="9792695at2"/>
<protein>
    <submittedName>
        <fullName evidence="5">Heat-shock protein</fullName>
    </submittedName>
</protein>
<sequence length="169" mass="18931">MRQDTLRPVVLHPGRLERTSLQDEMRQLLNQFVQGDATDGSSVVTSQWTPRVDIREERDRFVILADLPGIDPADVEVWMDKGVLSLKGERKPAVGETQERDPGSNEVRFSRIERSVGRFHRRFTLPDSADPDGITAVGHNGVLEIGIPKRPETTPRRIQVGTAGADTRQ</sequence>
<evidence type="ECO:0000259" key="4">
    <source>
        <dbReference type="PROSITE" id="PS01031"/>
    </source>
</evidence>
<dbReference type="PANTHER" id="PTHR11527">
    <property type="entry name" value="HEAT-SHOCK PROTEIN 20 FAMILY MEMBER"/>
    <property type="match status" value="1"/>
</dbReference>
<dbReference type="RefSeq" id="WP_096298457.1">
    <property type="nucleotide sequence ID" value="NZ_CP023406.1"/>
</dbReference>
<name>A0A290XF97_9GAMM</name>
<gene>
    <name evidence="5" type="ORF">CNR27_10120</name>
</gene>
<feature type="domain" description="SHSP" evidence="4">
    <location>
        <begin position="43"/>
        <end position="163"/>
    </location>
</feature>
<dbReference type="AlphaFoldDB" id="A0A290XF97"/>
<dbReference type="Gene3D" id="2.60.40.790">
    <property type="match status" value="1"/>
</dbReference>
<dbReference type="PROSITE" id="PS01031">
    <property type="entry name" value="SHSP"/>
    <property type="match status" value="1"/>
</dbReference>
<evidence type="ECO:0000256" key="1">
    <source>
        <dbReference type="PROSITE-ProRule" id="PRU00285"/>
    </source>
</evidence>
<dbReference type="SUPFAM" id="SSF49764">
    <property type="entry name" value="HSP20-like chaperones"/>
    <property type="match status" value="1"/>
</dbReference>
<proteinExistence type="inferred from homology"/>
<organism evidence="5 6">
    <name type="scientific">Luteimonas chenhongjianii</name>
    <dbReference type="NCBI Taxonomy" id="2006110"/>
    <lineage>
        <taxon>Bacteria</taxon>
        <taxon>Pseudomonadati</taxon>
        <taxon>Pseudomonadota</taxon>
        <taxon>Gammaproteobacteria</taxon>
        <taxon>Lysobacterales</taxon>
        <taxon>Lysobacteraceae</taxon>
        <taxon>Luteimonas</taxon>
    </lineage>
</organism>
<feature type="region of interest" description="Disordered" evidence="3">
    <location>
        <begin position="146"/>
        <end position="169"/>
    </location>
</feature>
<keyword evidence="6" id="KW-1185">Reference proteome</keyword>
<dbReference type="CDD" id="cd06464">
    <property type="entry name" value="ACD_sHsps-like"/>
    <property type="match status" value="1"/>
</dbReference>
<dbReference type="EMBL" id="CP023406">
    <property type="protein sequence ID" value="ATD67743.1"/>
    <property type="molecule type" value="Genomic_DNA"/>
</dbReference>
<dbReference type="KEGG" id="lum:CNR27_10120"/>
<evidence type="ECO:0000256" key="2">
    <source>
        <dbReference type="RuleBase" id="RU003616"/>
    </source>
</evidence>
<reference evidence="6" key="1">
    <citation type="submission" date="2017-09" db="EMBL/GenBank/DDBJ databases">
        <title>Luteimonas liuhanmingii sp.nov., isolated from the intestinal contents of Tibetan Plateau Pika in Yushu, Qinghai Province, China.</title>
        <authorList>
            <person name="Gui Z."/>
        </authorList>
    </citation>
    <scope>NUCLEOTIDE SEQUENCE [LARGE SCALE GENOMIC DNA]</scope>
    <source>
        <strain evidence="6">100111</strain>
    </source>
</reference>
<evidence type="ECO:0000313" key="5">
    <source>
        <dbReference type="EMBL" id="ATD67743.1"/>
    </source>
</evidence>
<dbReference type="Proteomes" id="UP000218968">
    <property type="component" value="Chromosome"/>
</dbReference>
<evidence type="ECO:0000256" key="3">
    <source>
        <dbReference type="SAM" id="MobiDB-lite"/>
    </source>
</evidence>